<proteinExistence type="predicted"/>
<evidence type="ECO:0000259" key="1">
    <source>
        <dbReference type="Pfam" id="PF01370"/>
    </source>
</evidence>
<dbReference type="Proteomes" id="UP000320593">
    <property type="component" value="Unassembled WGS sequence"/>
</dbReference>
<dbReference type="InterPro" id="IPR036291">
    <property type="entry name" value="NAD(P)-bd_dom_sf"/>
</dbReference>
<dbReference type="SUPFAM" id="SSF51735">
    <property type="entry name" value="NAD(P)-binding Rossmann-fold domains"/>
    <property type="match status" value="1"/>
</dbReference>
<dbReference type="Gene3D" id="3.40.50.720">
    <property type="entry name" value="NAD(P)-binding Rossmann-like Domain"/>
    <property type="match status" value="1"/>
</dbReference>
<dbReference type="EMBL" id="VLLF01000001">
    <property type="protein sequence ID" value="TWI93432.1"/>
    <property type="molecule type" value="Genomic_DNA"/>
</dbReference>
<dbReference type="PANTHER" id="PTHR43245">
    <property type="entry name" value="BIFUNCTIONAL POLYMYXIN RESISTANCE PROTEIN ARNA"/>
    <property type="match status" value="1"/>
</dbReference>
<accession>A0A562TII5</accession>
<dbReference type="InterPro" id="IPR001509">
    <property type="entry name" value="Epimerase_deHydtase"/>
</dbReference>
<organism evidence="2 3">
    <name type="scientific">Roseibium hamelinense</name>
    <dbReference type="NCBI Taxonomy" id="150831"/>
    <lineage>
        <taxon>Bacteria</taxon>
        <taxon>Pseudomonadati</taxon>
        <taxon>Pseudomonadota</taxon>
        <taxon>Alphaproteobacteria</taxon>
        <taxon>Hyphomicrobiales</taxon>
        <taxon>Stappiaceae</taxon>
        <taxon>Roseibium</taxon>
    </lineage>
</organism>
<comment type="caution">
    <text evidence="2">The sequence shown here is derived from an EMBL/GenBank/DDBJ whole genome shotgun (WGS) entry which is preliminary data.</text>
</comment>
<sequence length="330" mass="36570">MTKKALIIGGAGFIGSHLLERLAASGEYDALVCADIRPPRFSVKGVDYKTMDATKPLHDDMCPGVTEIYNLAAVHTTPGHDDWEYYWTNVMAATHTVAFATRMGCQTIVFASSISIYGPTEAPLDEASPLAPDSAYGKSKYAAEEIHRAWAAEHPETRKLVIVRPAVIYGYEERGNFTRLAGLLKKGRFVYPGRKDTIKSCGYVKDLVRSIAFALNRPEKQLTYNFAYPDRTTSEQICAAFDKVAGYGMPKAVLPLWPMLLAAFGFEVMAKLGLKTSINRARIMKLNRSTNVVPQTLVDLGFDYSYDLEASLTDWLRESETRRPDAGGFV</sequence>
<reference evidence="2 3" key="1">
    <citation type="submission" date="2019-07" db="EMBL/GenBank/DDBJ databases">
        <title>Genomic Encyclopedia of Archaeal and Bacterial Type Strains, Phase II (KMG-II): from individual species to whole genera.</title>
        <authorList>
            <person name="Goeker M."/>
        </authorList>
    </citation>
    <scope>NUCLEOTIDE SEQUENCE [LARGE SCALE GENOMIC DNA]</scope>
    <source>
        <strain evidence="2 3">ATCC BAA-252</strain>
    </source>
</reference>
<dbReference type="OrthoDB" id="9801785at2"/>
<name>A0A562TII5_9HYPH</name>
<dbReference type="InterPro" id="IPR050177">
    <property type="entry name" value="Lipid_A_modif_metabolic_enz"/>
</dbReference>
<dbReference type="Pfam" id="PF01370">
    <property type="entry name" value="Epimerase"/>
    <property type="match status" value="1"/>
</dbReference>
<keyword evidence="3" id="KW-1185">Reference proteome</keyword>
<evidence type="ECO:0000313" key="2">
    <source>
        <dbReference type="EMBL" id="TWI93432.1"/>
    </source>
</evidence>
<feature type="domain" description="NAD-dependent epimerase/dehydratase" evidence="1">
    <location>
        <begin position="5"/>
        <end position="224"/>
    </location>
</feature>
<dbReference type="RefSeq" id="WP_145340916.1">
    <property type="nucleotide sequence ID" value="NZ_SMLY01000062.1"/>
</dbReference>
<evidence type="ECO:0000313" key="3">
    <source>
        <dbReference type="Proteomes" id="UP000320593"/>
    </source>
</evidence>
<gene>
    <name evidence="2" type="ORF">JM93_00989</name>
</gene>
<dbReference type="CDD" id="cd08946">
    <property type="entry name" value="SDR_e"/>
    <property type="match status" value="1"/>
</dbReference>
<protein>
    <submittedName>
        <fullName evidence="2">Nucleoside-diphosphate-sugar epimerase</fullName>
    </submittedName>
</protein>
<dbReference type="PANTHER" id="PTHR43245:SF58">
    <property type="entry name" value="BLL5923 PROTEIN"/>
    <property type="match status" value="1"/>
</dbReference>
<dbReference type="AlphaFoldDB" id="A0A562TII5"/>